<dbReference type="InterPro" id="IPR008963">
    <property type="entry name" value="Purple_acid_Pase-like_N"/>
</dbReference>
<dbReference type="InterPro" id="IPR039331">
    <property type="entry name" value="PAPs-like"/>
</dbReference>
<keyword evidence="5" id="KW-1185">Reference proteome</keyword>
<dbReference type="Pfam" id="PF00149">
    <property type="entry name" value="Metallophos"/>
    <property type="match status" value="1"/>
</dbReference>
<reference evidence="4 5" key="1">
    <citation type="submission" date="2018-08" db="EMBL/GenBank/DDBJ databases">
        <title>Pallidiluteibacterium maritimus gen. nov., sp. nov., isolated from coastal sediment.</title>
        <authorList>
            <person name="Zhou L.Y."/>
        </authorList>
    </citation>
    <scope>NUCLEOTIDE SEQUENCE [LARGE SCALE GENOMIC DNA]</scope>
    <source>
        <strain evidence="4 5">XSD2</strain>
    </source>
</reference>
<dbReference type="SUPFAM" id="SSF56300">
    <property type="entry name" value="Metallo-dependent phosphatases"/>
    <property type="match status" value="1"/>
</dbReference>
<dbReference type="PANTHER" id="PTHR22953">
    <property type="entry name" value="ACID PHOSPHATASE RELATED"/>
    <property type="match status" value="1"/>
</dbReference>
<dbReference type="EMBL" id="QWGR01000005">
    <property type="protein sequence ID" value="RIJ48419.1"/>
    <property type="molecule type" value="Genomic_DNA"/>
</dbReference>
<dbReference type="InterPro" id="IPR029052">
    <property type="entry name" value="Metallo-depent_PP-like"/>
</dbReference>
<dbReference type="Gene3D" id="2.60.40.380">
    <property type="entry name" value="Purple acid phosphatase-like, N-terminal"/>
    <property type="match status" value="1"/>
</dbReference>
<feature type="domain" description="Purple acid phosphatase N-terminal" evidence="3">
    <location>
        <begin position="239"/>
        <end position="334"/>
    </location>
</feature>
<sequence>MNKKFEVRRSLNQCNKQVLAIGMIVLALFACNREPVDKRMVKDLMNEKISRLYVEKTQEELAAITYGEAFKLFADDELEVLATRHWMFDVNVPVVVSVMRNTKQEIVPFWLISDAFTKTKMTLNNEMTTYEVWQKSFDAGTVGLGINGFENNSMHYFVSVAPQNKTDELKLSNFFPAGQYVGILDNGAFTYHDWDELVLENVPEELKGQKLLTTIRGRGTESHLENAFRTTNYPSSTQPDQVMLTWSGDPASTIDIQWRTNTDVSQGKVEYREKGSESVTEVEAEKYVLDDLLLMNDRLVHRFTAHLSGLKPGTNYEYRIVPQKEWTEKQQFSTETAHDEFSWLWFGDIHHSPQWGELANEAFQQHPDVSFVSVAGDLVGDGLHRNQWDDVFEYSADIIAQRPFMNVLGNHDNRSGLGAHMYEQLFSYPKNGPDGVIPEHTYSFSYKNALFLMIDATSKDELQTGWIEEQLKNTTATWKLAMFHFPPYNWEEPYLNIQKLWVPLFDKYHVDMVFGGHIHYYMRSNPMKGGQVVDSYNNGTAYVISIGIPSRTREIASEPYAAVQKADGQYFQYMKFGPRELSYSAVNSEGEIIDSLILKK</sequence>
<accession>A0A399T099</accession>
<dbReference type="GO" id="GO:0046872">
    <property type="term" value="F:metal ion binding"/>
    <property type="evidence" value="ECO:0007669"/>
    <property type="project" value="InterPro"/>
</dbReference>
<dbReference type="Proteomes" id="UP000265926">
    <property type="component" value="Unassembled WGS sequence"/>
</dbReference>
<proteinExistence type="predicted"/>
<name>A0A399T099_9BACT</name>
<dbReference type="GO" id="GO:0003993">
    <property type="term" value="F:acid phosphatase activity"/>
    <property type="evidence" value="ECO:0007669"/>
    <property type="project" value="InterPro"/>
</dbReference>
<dbReference type="RefSeq" id="WP_119438152.1">
    <property type="nucleotide sequence ID" value="NZ_QWGR01000005.1"/>
</dbReference>
<protein>
    <submittedName>
        <fullName evidence="4">Metallophosphoesterase</fullName>
    </submittedName>
</protein>
<dbReference type="PANTHER" id="PTHR22953:SF153">
    <property type="entry name" value="PURPLE ACID PHOSPHATASE"/>
    <property type="match status" value="1"/>
</dbReference>
<evidence type="ECO:0000313" key="5">
    <source>
        <dbReference type="Proteomes" id="UP000265926"/>
    </source>
</evidence>
<gene>
    <name evidence="4" type="ORF">D1614_10375</name>
</gene>
<feature type="domain" description="Calcineurin-like phosphoesterase" evidence="2">
    <location>
        <begin position="345"/>
        <end position="521"/>
    </location>
</feature>
<evidence type="ECO:0000256" key="1">
    <source>
        <dbReference type="ARBA" id="ARBA00022729"/>
    </source>
</evidence>
<dbReference type="AlphaFoldDB" id="A0A399T099"/>
<dbReference type="OrthoDB" id="9809781at2"/>
<comment type="caution">
    <text evidence="4">The sequence shown here is derived from an EMBL/GenBank/DDBJ whole genome shotgun (WGS) entry which is preliminary data.</text>
</comment>
<dbReference type="Pfam" id="PF16656">
    <property type="entry name" value="Pur_ac_phosph_N"/>
    <property type="match status" value="1"/>
</dbReference>
<dbReference type="InterPro" id="IPR015914">
    <property type="entry name" value="PAPs_N"/>
</dbReference>
<evidence type="ECO:0000313" key="4">
    <source>
        <dbReference type="EMBL" id="RIJ48419.1"/>
    </source>
</evidence>
<organism evidence="4 5">
    <name type="scientific">Maribellus luteus</name>
    <dbReference type="NCBI Taxonomy" id="2305463"/>
    <lineage>
        <taxon>Bacteria</taxon>
        <taxon>Pseudomonadati</taxon>
        <taxon>Bacteroidota</taxon>
        <taxon>Bacteroidia</taxon>
        <taxon>Marinilabiliales</taxon>
        <taxon>Prolixibacteraceae</taxon>
        <taxon>Maribellus</taxon>
    </lineage>
</organism>
<keyword evidence="1" id="KW-0732">Signal</keyword>
<evidence type="ECO:0000259" key="2">
    <source>
        <dbReference type="Pfam" id="PF00149"/>
    </source>
</evidence>
<dbReference type="PROSITE" id="PS51257">
    <property type="entry name" value="PROKAR_LIPOPROTEIN"/>
    <property type="match status" value="1"/>
</dbReference>
<dbReference type="InterPro" id="IPR003961">
    <property type="entry name" value="FN3_dom"/>
</dbReference>
<dbReference type="InterPro" id="IPR004843">
    <property type="entry name" value="Calcineurin-like_PHP"/>
</dbReference>
<dbReference type="SUPFAM" id="SSF49363">
    <property type="entry name" value="Purple acid phosphatase, N-terminal domain"/>
    <property type="match status" value="1"/>
</dbReference>
<evidence type="ECO:0000259" key="3">
    <source>
        <dbReference type="Pfam" id="PF16656"/>
    </source>
</evidence>
<dbReference type="Gene3D" id="3.60.21.10">
    <property type="match status" value="1"/>
</dbReference>
<dbReference type="CDD" id="cd00063">
    <property type="entry name" value="FN3"/>
    <property type="match status" value="1"/>
</dbReference>